<dbReference type="AlphaFoldDB" id="A0A318E6P5"/>
<comment type="subunit">
    <text evidence="12">Component of the replication restart primosome.</text>
</comment>
<evidence type="ECO:0000256" key="4">
    <source>
        <dbReference type="ARBA" id="ARBA00022741"/>
    </source>
</evidence>
<feature type="binding site" evidence="12">
    <location>
        <position position="453"/>
    </location>
    <ligand>
        <name>Zn(2+)</name>
        <dbReference type="ChEBI" id="CHEBI:29105"/>
        <label>2</label>
    </ligand>
</feature>
<dbReference type="OrthoDB" id="9759544at2"/>
<evidence type="ECO:0000256" key="10">
    <source>
        <dbReference type="ARBA" id="ARBA00023235"/>
    </source>
</evidence>
<dbReference type="NCBIfam" id="NF004067">
    <property type="entry name" value="PRK05580.1-4"/>
    <property type="match status" value="1"/>
</dbReference>
<dbReference type="RefSeq" id="WP_110266619.1">
    <property type="nucleotide sequence ID" value="NZ_CAKZQT010000005.1"/>
</dbReference>
<organism evidence="15 16">
    <name type="scientific">Sinimarinibacterium flocculans</name>
    <dbReference type="NCBI Taxonomy" id="985250"/>
    <lineage>
        <taxon>Bacteria</taxon>
        <taxon>Pseudomonadati</taxon>
        <taxon>Pseudomonadota</taxon>
        <taxon>Gammaproteobacteria</taxon>
        <taxon>Nevskiales</taxon>
        <taxon>Nevskiaceae</taxon>
        <taxon>Sinimarinibacterium</taxon>
    </lineage>
</organism>
<dbReference type="InterPro" id="IPR005259">
    <property type="entry name" value="PriA"/>
</dbReference>
<dbReference type="GO" id="GO:0006310">
    <property type="term" value="P:DNA recombination"/>
    <property type="evidence" value="ECO:0007669"/>
    <property type="project" value="InterPro"/>
</dbReference>
<keyword evidence="7 12" id="KW-0862">Zinc</keyword>
<dbReference type="InterPro" id="IPR014001">
    <property type="entry name" value="Helicase_ATP-bd"/>
</dbReference>
<name>A0A318E6P5_9GAMM</name>
<proteinExistence type="inferred from homology"/>
<dbReference type="Pfam" id="PF18074">
    <property type="entry name" value="PriA_C"/>
    <property type="match status" value="1"/>
</dbReference>
<dbReference type="Pfam" id="PF18319">
    <property type="entry name" value="Zn_ribbon_PriA"/>
    <property type="match status" value="1"/>
</dbReference>
<dbReference type="Pfam" id="PF00270">
    <property type="entry name" value="DEAD"/>
    <property type="match status" value="1"/>
</dbReference>
<keyword evidence="3 12" id="KW-0479">Metal-binding</keyword>
<evidence type="ECO:0000256" key="11">
    <source>
        <dbReference type="ARBA" id="ARBA00048988"/>
    </source>
</evidence>
<feature type="binding site" evidence="12">
    <location>
        <position position="429"/>
    </location>
    <ligand>
        <name>Zn(2+)</name>
        <dbReference type="ChEBI" id="CHEBI:29105"/>
        <label>1</label>
    </ligand>
</feature>
<dbReference type="SMART" id="SM00487">
    <property type="entry name" value="DEXDc"/>
    <property type="match status" value="1"/>
</dbReference>
<comment type="caution">
    <text evidence="15">The sequence shown here is derived from an EMBL/GenBank/DDBJ whole genome shotgun (WGS) entry which is preliminary data.</text>
</comment>
<evidence type="ECO:0000256" key="7">
    <source>
        <dbReference type="ARBA" id="ARBA00022833"/>
    </source>
</evidence>
<feature type="binding site" evidence="12">
    <location>
        <position position="435"/>
    </location>
    <ligand>
        <name>Zn(2+)</name>
        <dbReference type="ChEBI" id="CHEBI:29105"/>
        <label>2</label>
    </ligand>
</feature>
<evidence type="ECO:0000256" key="1">
    <source>
        <dbReference type="ARBA" id="ARBA00022515"/>
    </source>
</evidence>
<keyword evidence="8 12" id="KW-0067">ATP-binding</keyword>
<feature type="binding site" evidence="12">
    <location>
        <position position="426"/>
    </location>
    <ligand>
        <name>Zn(2+)</name>
        <dbReference type="ChEBI" id="CHEBI:29105"/>
        <label>1</label>
    </ligand>
</feature>
<dbReference type="PANTHER" id="PTHR30580:SF0">
    <property type="entry name" value="PRIMOSOMAL PROTEIN N"/>
    <property type="match status" value="1"/>
</dbReference>
<feature type="binding site" evidence="12">
    <location>
        <position position="438"/>
    </location>
    <ligand>
        <name>Zn(2+)</name>
        <dbReference type="ChEBI" id="CHEBI:29105"/>
        <label>2</label>
    </ligand>
</feature>
<dbReference type="FunFam" id="3.40.50.300:FF:000489">
    <property type="entry name" value="Primosome assembly protein PriA"/>
    <property type="match status" value="1"/>
</dbReference>
<dbReference type="Proteomes" id="UP000248330">
    <property type="component" value="Unassembled WGS sequence"/>
</dbReference>
<dbReference type="Gene3D" id="3.40.50.300">
    <property type="entry name" value="P-loop containing nucleotide triphosphate hydrolases"/>
    <property type="match status" value="2"/>
</dbReference>
<dbReference type="PANTHER" id="PTHR30580">
    <property type="entry name" value="PRIMOSOMAL PROTEIN N"/>
    <property type="match status" value="1"/>
</dbReference>
<feature type="binding site" evidence="12">
    <location>
        <position position="466"/>
    </location>
    <ligand>
        <name>Zn(2+)</name>
        <dbReference type="ChEBI" id="CHEBI:29105"/>
        <label>1</label>
    </ligand>
</feature>
<keyword evidence="6 12" id="KW-0347">Helicase</keyword>
<sequence length="718" mass="78356">MLAAAICLPVPLRRSFDYRVDAALAGRLRRGCRVRVPFGRRTLVGVVVGAPRELPEGADELRDIEAVLDDEPPIPAELLALCEWAADYYLHPLGEVLAAALPAALRRGAMPATAQTEGYALTAAGRAALETLPPRHRAQRSLLQALSTAPRSRADLVATAAVLRRALDAGWIEAADAPAATPASGTPTPTPEQAAALDRLAAGDAGFAVHLLEGVTGSGKTELYLRRIEAALAEGRQALLLAPEISLTPQLDARLRERFGDGVHRFHSTLTDRAREQVWLRARDGRARIVVGTRSAVWLPFARLGLIVVDEEHDTSYKQQDGFRYSARDVAILRAQRLDVPVLLGTATPSLESLHNARSGRYRHIRLQRRVHDTPPPQVRVLDVRGLPLDHGLSPPLLQAVDRHLDQGGQALLFLNRRGYAPVLLCHACGWNAPCTHCDAHLTLHRGRNRLICHHCGAQQAVPRHCPSCSATSLIAVGAGTERIEQALANRFPQYRVARFDSDRITSHEALERQLADIRDGRTQILVGTQILAKGHDFPGLSLVGIVSADQALYGTDFRAVERMGQLVTQVAGRAGRAGQPGEVWLQTHEPEHPLLQTLARDGYGALCDALLAERRDTGLPPYAHLALLRAEAREAGQALRFLQLVRPCFEAPDVTVYEPLPSGMERRAGLARAQLLLQSASRAALHRSLGAAVARLQQMPEARRLRWSVDVDPYDLM</sequence>
<comment type="catalytic activity">
    <reaction evidence="12">
        <text>Couples ATP hydrolysis with the unwinding of duplex DNA by translocating in the 3'-5' direction.</text>
        <dbReference type="EC" id="5.6.2.4"/>
    </reaction>
</comment>
<comment type="cofactor">
    <cofactor evidence="12">
        <name>Zn(2+)</name>
        <dbReference type="ChEBI" id="CHEBI:29105"/>
    </cofactor>
    <text evidence="12">Binds 2 zinc ions per subunit.</text>
</comment>
<feature type="binding site" evidence="12">
    <location>
        <position position="456"/>
    </location>
    <ligand>
        <name>Zn(2+)</name>
        <dbReference type="ChEBI" id="CHEBI:29105"/>
        <label>2</label>
    </ligand>
</feature>
<dbReference type="InterPro" id="IPR041236">
    <property type="entry name" value="PriA_C"/>
</dbReference>
<evidence type="ECO:0000256" key="6">
    <source>
        <dbReference type="ARBA" id="ARBA00022806"/>
    </source>
</evidence>
<dbReference type="GO" id="GO:0008270">
    <property type="term" value="F:zinc ion binding"/>
    <property type="evidence" value="ECO:0007669"/>
    <property type="project" value="UniProtKB-UniRule"/>
</dbReference>
<keyword evidence="16" id="KW-1185">Reference proteome</keyword>
<reference evidence="15 16" key="1">
    <citation type="submission" date="2018-04" db="EMBL/GenBank/DDBJ databases">
        <title>Genomic Encyclopedia of Type Strains, Phase IV (KMG-IV): sequencing the most valuable type-strain genomes for metagenomic binning, comparative biology and taxonomic classification.</title>
        <authorList>
            <person name="Goeker M."/>
        </authorList>
    </citation>
    <scope>NUCLEOTIDE SEQUENCE [LARGE SCALE GENOMIC DNA]</scope>
    <source>
        <strain evidence="15 16">DSM 104150</strain>
    </source>
</reference>
<keyword evidence="4 12" id="KW-0547">Nucleotide-binding</keyword>
<dbReference type="InterPro" id="IPR027417">
    <property type="entry name" value="P-loop_NTPase"/>
</dbReference>
<evidence type="ECO:0000256" key="2">
    <source>
        <dbReference type="ARBA" id="ARBA00022705"/>
    </source>
</evidence>
<dbReference type="FunFam" id="3.40.1440.60:FF:000001">
    <property type="entry name" value="Primosomal protein N"/>
    <property type="match status" value="1"/>
</dbReference>
<dbReference type="GO" id="GO:1990077">
    <property type="term" value="C:primosome complex"/>
    <property type="evidence" value="ECO:0007669"/>
    <property type="project" value="UniProtKB-UniRule"/>
</dbReference>
<evidence type="ECO:0000259" key="14">
    <source>
        <dbReference type="PROSITE" id="PS51194"/>
    </source>
</evidence>
<dbReference type="GO" id="GO:0006269">
    <property type="term" value="P:DNA replication, synthesis of primer"/>
    <property type="evidence" value="ECO:0007669"/>
    <property type="project" value="UniProtKB-KW"/>
</dbReference>
<feature type="binding site" evidence="12">
    <location>
        <position position="469"/>
    </location>
    <ligand>
        <name>Zn(2+)</name>
        <dbReference type="ChEBI" id="CHEBI:29105"/>
        <label>1</label>
    </ligand>
</feature>
<dbReference type="GO" id="GO:0003677">
    <property type="term" value="F:DNA binding"/>
    <property type="evidence" value="ECO:0007669"/>
    <property type="project" value="UniProtKB-UniRule"/>
</dbReference>
<dbReference type="EMBL" id="QICN01000012">
    <property type="protein sequence ID" value="PXV64617.1"/>
    <property type="molecule type" value="Genomic_DNA"/>
</dbReference>
<dbReference type="PROSITE" id="PS51194">
    <property type="entry name" value="HELICASE_CTER"/>
    <property type="match status" value="1"/>
</dbReference>
<keyword evidence="2 12" id="KW-0235">DNA replication</keyword>
<dbReference type="Pfam" id="PF17764">
    <property type="entry name" value="PriA_3primeBD"/>
    <property type="match status" value="1"/>
</dbReference>
<accession>A0A318E6P5</accession>
<evidence type="ECO:0000256" key="5">
    <source>
        <dbReference type="ARBA" id="ARBA00022801"/>
    </source>
</evidence>
<evidence type="ECO:0000256" key="3">
    <source>
        <dbReference type="ARBA" id="ARBA00022723"/>
    </source>
</evidence>
<keyword evidence="9 12" id="KW-0238">DNA-binding</keyword>
<dbReference type="SMART" id="SM00490">
    <property type="entry name" value="HELICc"/>
    <property type="match status" value="1"/>
</dbReference>
<dbReference type="GO" id="GO:0043138">
    <property type="term" value="F:3'-5' DNA helicase activity"/>
    <property type="evidence" value="ECO:0007669"/>
    <property type="project" value="UniProtKB-EC"/>
</dbReference>
<dbReference type="EC" id="5.6.2.4" evidence="12"/>
<evidence type="ECO:0000256" key="8">
    <source>
        <dbReference type="ARBA" id="ARBA00022840"/>
    </source>
</evidence>
<dbReference type="PROSITE" id="PS51192">
    <property type="entry name" value="HELICASE_ATP_BIND_1"/>
    <property type="match status" value="1"/>
</dbReference>
<keyword evidence="10 12" id="KW-0413">Isomerase</keyword>
<comment type="similarity">
    <text evidence="12">Belongs to the helicase family. PriA subfamily.</text>
</comment>
<dbReference type="GO" id="GO:0005524">
    <property type="term" value="F:ATP binding"/>
    <property type="evidence" value="ECO:0007669"/>
    <property type="project" value="UniProtKB-UniRule"/>
</dbReference>
<dbReference type="InterPro" id="IPR042115">
    <property type="entry name" value="PriA_3primeBD_sf"/>
</dbReference>
<keyword evidence="1 12" id="KW-0639">Primosome</keyword>
<feature type="domain" description="Helicase ATP-binding" evidence="13">
    <location>
        <begin position="201"/>
        <end position="367"/>
    </location>
</feature>
<comment type="function">
    <text evidence="12">Initiates the restart of stalled replication forks, which reloads the replicative helicase on sites other than the origin of replication. Recognizes and binds to abandoned replication forks and remodels them to uncover a helicase loading site. Promotes assembly of the primosome at these replication forks.</text>
</comment>
<dbReference type="HAMAP" id="MF_00983">
    <property type="entry name" value="PriA"/>
    <property type="match status" value="1"/>
</dbReference>
<dbReference type="CDD" id="cd18804">
    <property type="entry name" value="SF2_C_priA"/>
    <property type="match status" value="1"/>
</dbReference>
<dbReference type="GO" id="GO:0016887">
    <property type="term" value="F:ATP hydrolysis activity"/>
    <property type="evidence" value="ECO:0007669"/>
    <property type="project" value="RHEA"/>
</dbReference>
<dbReference type="InterPro" id="IPR011545">
    <property type="entry name" value="DEAD/DEAH_box_helicase_dom"/>
</dbReference>
<dbReference type="InterPro" id="IPR001650">
    <property type="entry name" value="Helicase_C-like"/>
</dbReference>
<gene>
    <name evidence="12" type="primary">priA</name>
    <name evidence="15" type="ORF">C8D93_11267</name>
</gene>
<comment type="catalytic activity">
    <reaction evidence="11 12">
        <text>ATP + H2O = ADP + phosphate + H(+)</text>
        <dbReference type="Rhea" id="RHEA:13065"/>
        <dbReference type="ChEBI" id="CHEBI:15377"/>
        <dbReference type="ChEBI" id="CHEBI:15378"/>
        <dbReference type="ChEBI" id="CHEBI:30616"/>
        <dbReference type="ChEBI" id="CHEBI:43474"/>
        <dbReference type="ChEBI" id="CHEBI:456216"/>
        <dbReference type="EC" id="5.6.2.4"/>
    </reaction>
</comment>
<evidence type="ECO:0000256" key="9">
    <source>
        <dbReference type="ARBA" id="ARBA00023125"/>
    </source>
</evidence>
<evidence type="ECO:0000313" key="16">
    <source>
        <dbReference type="Proteomes" id="UP000248330"/>
    </source>
</evidence>
<evidence type="ECO:0000256" key="12">
    <source>
        <dbReference type="HAMAP-Rule" id="MF_00983"/>
    </source>
</evidence>
<dbReference type="GO" id="GO:0006302">
    <property type="term" value="P:double-strand break repair"/>
    <property type="evidence" value="ECO:0007669"/>
    <property type="project" value="InterPro"/>
</dbReference>
<evidence type="ECO:0000259" key="13">
    <source>
        <dbReference type="PROSITE" id="PS51192"/>
    </source>
</evidence>
<dbReference type="NCBIfam" id="TIGR00595">
    <property type="entry name" value="priA"/>
    <property type="match status" value="1"/>
</dbReference>
<dbReference type="CDD" id="cd17929">
    <property type="entry name" value="DEXHc_priA"/>
    <property type="match status" value="1"/>
</dbReference>
<evidence type="ECO:0000313" key="15">
    <source>
        <dbReference type="EMBL" id="PXV64617.1"/>
    </source>
</evidence>
<protein>
    <recommendedName>
        <fullName evidence="12">Replication restart protein PriA</fullName>
    </recommendedName>
    <alternativeName>
        <fullName evidence="12">ATP-dependent DNA helicase PriA</fullName>
        <ecNumber evidence="12">5.6.2.4</ecNumber>
    </alternativeName>
    <alternativeName>
        <fullName evidence="12">DNA 3'-5' helicase PriA</fullName>
    </alternativeName>
</protein>
<feature type="domain" description="Helicase C-terminal" evidence="14">
    <location>
        <begin position="461"/>
        <end position="619"/>
    </location>
</feature>
<dbReference type="GO" id="GO:0006270">
    <property type="term" value="P:DNA replication initiation"/>
    <property type="evidence" value="ECO:0007669"/>
    <property type="project" value="TreeGrafter"/>
</dbReference>
<dbReference type="InterPro" id="IPR040498">
    <property type="entry name" value="PriA_CRR"/>
</dbReference>
<dbReference type="Pfam" id="PF00271">
    <property type="entry name" value="Helicase_C"/>
    <property type="match status" value="1"/>
</dbReference>
<keyword evidence="5 12" id="KW-0378">Hydrolase</keyword>
<dbReference type="Gene3D" id="3.40.1440.60">
    <property type="entry name" value="PriA, 3(prime) DNA-binding domain"/>
    <property type="match status" value="1"/>
</dbReference>
<dbReference type="SUPFAM" id="SSF52540">
    <property type="entry name" value="P-loop containing nucleoside triphosphate hydrolases"/>
    <property type="match status" value="2"/>
</dbReference>
<dbReference type="InterPro" id="IPR041222">
    <property type="entry name" value="PriA_3primeBD"/>
</dbReference>